<dbReference type="PANTHER" id="PTHR14593:SF5">
    <property type="entry name" value="WD REPEAT-CONTAINING PROTEIN 11"/>
    <property type="match status" value="1"/>
</dbReference>
<accession>A0A7G2C705</accession>
<dbReference type="EMBL" id="LR877148">
    <property type="protein sequence ID" value="CAD2214821.1"/>
    <property type="molecule type" value="Genomic_DNA"/>
</dbReference>
<dbReference type="InterPro" id="IPR039694">
    <property type="entry name" value="WDR11"/>
</dbReference>
<dbReference type="Proteomes" id="UP000515908">
    <property type="component" value="Chromosome 04"/>
</dbReference>
<keyword evidence="2" id="KW-1185">Reference proteome</keyword>
<gene>
    <name evidence="1" type="ORF">ADEAN_000227200</name>
</gene>
<dbReference type="AlphaFoldDB" id="A0A7G2C705"/>
<evidence type="ECO:0000313" key="2">
    <source>
        <dbReference type="Proteomes" id="UP000515908"/>
    </source>
</evidence>
<dbReference type="InterPro" id="IPR001680">
    <property type="entry name" value="WD40_rpt"/>
</dbReference>
<name>A0A7G2C705_9TRYP</name>
<protein>
    <submittedName>
        <fullName evidence="1">Uncharacterized protein</fullName>
    </submittedName>
</protein>
<dbReference type="InterPro" id="IPR036322">
    <property type="entry name" value="WD40_repeat_dom_sf"/>
</dbReference>
<dbReference type="Pfam" id="PF00400">
    <property type="entry name" value="WD40"/>
    <property type="match status" value="1"/>
</dbReference>
<dbReference type="SUPFAM" id="SSF50978">
    <property type="entry name" value="WD40 repeat-like"/>
    <property type="match status" value="1"/>
</dbReference>
<dbReference type="SUPFAM" id="SSF63829">
    <property type="entry name" value="Calcium-dependent phosphotriesterase"/>
    <property type="match status" value="1"/>
</dbReference>
<sequence>MNQPSFTGSKVIIGSDGGERNHSILSDDFFRFSPQCAQYGSHNLLVCAGHFGREENTIFVYDMNSFQLVQTLFGHEGTVTCLAWNDIPMSFLQNSCFLFSGTETGEMCLWDVTEGIVLSKVSTPNGLPVRSLLPLPSAHLLCAITEDGTNYLFDSLLGGPPLETDVLPLRPIDPRQWEPANADVKSLKGSLNLGKLKSNLSSPKFEKATWPVPFRVSLSKLSPNSTFAVVMNDRIRIITNSAIDKRTATSSNSGLPLSCRAVAKDLIYDSEDGAQTVMDAFFSEAHEDVLHFATRYTVGSYDWKLGSVLNEQLIWTNGVDEFRSIFPSSPPIDLENHDALTMPFMYSFGTDLRLTAWYMLRTGKFTSVSVDVRGFRIASKSVFHVVQSDLNPCLFSVLLENGGVASWQYNVYSQRFTMLGQVSSPLSRPICLTRVGMHSVCSALEGGQLVLIDTEHNNAQRRFNMVYSSGTRIILLCNHRFEDLVWVVSSKRHDGKYQHQVSLLDSRSGRVVKVLRKPSLNSEPCIMKSVSTDSSCTYLLLVYMNGTFEVWNTDDDRLVHLHSGLGVADVSWAPSELSRCVSGLQGNPQILCVVFSEGAMSLWSVYQDRVVISRDAVSLFPSSAAQGTTVVSTAVLNRMCLFDSLGNGVTVYGKNSKLSSRALSEPIPNAGHVVCLVAPAESSQLLGSFAVSSFTEDTALANPSRLPLVAAVFHDGSVGVWDVDTGARIAVSTVGALGGVKCVAATWIENMLALLTTRGSILLVDRFLQSVNSSVSAKSLRRPLLNTSFLLPAQRTFIQTSLELNTMQREAVLPNNSEMATSGTPSKFISSIPSERLPCRGPLGQLITKEIKSLEEEQRLYLSTMLPANIRAKVEEAHQARCVASVAFWVSVFLGRREKICFWWLVYHSLREEKKTGPPATSGSRVPLRIQRSLSEWEVIGEPYFMADAVSPGYGNETQIRRNLYILCEQRSVALQTNDNVNVDDSVGRLLVCRDYLKLQEAVKAVDILVNSNYQSAHFNMLSTLAVTIAAHANFDQSEEDSPAKELYTQTLKQTAAMLLAKGDVQGAVEKYVLARDINEAALAYQSQGRWEEAAHLLNCFPGVSPSVVQEVRQRWALHYEKQGFTLRSATVLLSLGQRHFGEVLTALNKGPPCGDVAGMFALLLATRWDSAKKGEGDTTVSEVDAHYATVVDALRNFSSILTSVGNHSGDTIVSSFLSPVQAV</sequence>
<dbReference type="GO" id="GO:0005737">
    <property type="term" value="C:cytoplasm"/>
    <property type="evidence" value="ECO:0007669"/>
    <property type="project" value="TreeGrafter"/>
</dbReference>
<dbReference type="InterPro" id="IPR015943">
    <property type="entry name" value="WD40/YVTN_repeat-like_dom_sf"/>
</dbReference>
<dbReference type="VEuPathDB" id="TriTrypDB:ADEAN_000227200"/>
<organism evidence="1 2">
    <name type="scientific">Angomonas deanei</name>
    <dbReference type="NCBI Taxonomy" id="59799"/>
    <lineage>
        <taxon>Eukaryota</taxon>
        <taxon>Discoba</taxon>
        <taxon>Euglenozoa</taxon>
        <taxon>Kinetoplastea</taxon>
        <taxon>Metakinetoplastina</taxon>
        <taxon>Trypanosomatida</taxon>
        <taxon>Trypanosomatidae</taxon>
        <taxon>Strigomonadinae</taxon>
        <taxon>Angomonas</taxon>
    </lineage>
</organism>
<reference evidence="1 2" key="1">
    <citation type="submission" date="2020-08" db="EMBL/GenBank/DDBJ databases">
        <authorList>
            <person name="Newling K."/>
            <person name="Davey J."/>
            <person name="Forrester S."/>
        </authorList>
    </citation>
    <scope>NUCLEOTIDE SEQUENCE [LARGE SCALE GENOMIC DNA]</scope>
    <source>
        <strain evidence="2">Crithidia deanei Carvalho (ATCC PRA-265)</strain>
    </source>
</reference>
<dbReference type="PANTHER" id="PTHR14593">
    <property type="entry name" value="WD REPEAT-CONTAINING PROTEIN 11"/>
    <property type="match status" value="1"/>
</dbReference>
<evidence type="ECO:0000313" key="1">
    <source>
        <dbReference type="EMBL" id="CAD2214821.1"/>
    </source>
</evidence>
<dbReference type="SMART" id="SM00320">
    <property type="entry name" value="WD40"/>
    <property type="match status" value="4"/>
</dbReference>
<dbReference type="Gene3D" id="2.130.10.10">
    <property type="entry name" value="YVTN repeat-like/Quinoprotein amine dehydrogenase"/>
    <property type="match status" value="2"/>
</dbReference>
<proteinExistence type="predicted"/>
<dbReference type="Gene3D" id="1.25.40.470">
    <property type="match status" value="1"/>
</dbReference>
<dbReference type="OrthoDB" id="1291858at2759"/>